<dbReference type="AlphaFoldDB" id="A0AA96F6Q1"/>
<organism evidence="2 4">
    <name type="scientific">Demequina capsici</name>
    <dbReference type="NCBI Taxonomy" id="3075620"/>
    <lineage>
        <taxon>Bacteria</taxon>
        <taxon>Bacillati</taxon>
        <taxon>Actinomycetota</taxon>
        <taxon>Actinomycetes</taxon>
        <taxon>Micrococcales</taxon>
        <taxon>Demequinaceae</taxon>
        <taxon>Demequina</taxon>
    </lineage>
</organism>
<dbReference type="RefSeq" id="WP_313499164.1">
    <property type="nucleotide sequence ID" value="NZ_CP134879.1"/>
</dbReference>
<evidence type="ECO:0000313" key="2">
    <source>
        <dbReference type="EMBL" id="WNM24828.1"/>
    </source>
</evidence>
<dbReference type="EMBL" id="CP134880">
    <property type="protein sequence ID" value="WNM27735.1"/>
    <property type="molecule type" value="Genomic_DNA"/>
</dbReference>
<accession>A0AA96F6Q1</accession>
<protein>
    <submittedName>
        <fullName evidence="2">DUF2975 domain-containing protein</fullName>
    </submittedName>
</protein>
<dbReference type="Proteomes" id="UP001304125">
    <property type="component" value="Chromosome"/>
</dbReference>
<keyword evidence="1" id="KW-0812">Transmembrane</keyword>
<dbReference type="Proteomes" id="UP001303408">
    <property type="component" value="Chromosome"/>
</dbReference>
<dbReference type="EMBL" id="CP134879">
    <property type="protein sequence ID" value="WNM24828.1"/>
    <property type="molecule type" value="Genomic_DNA"/>
</dbReference>
<gene>
    <name evidence="2" type="ORF">RN606_01380</name>
    <name evidence="3" type="ORF">RN607_01655</name>
</gene>
<dbReference type="InterPro" id="IPR021354">
    <property type="entry name" value="DUF2975"/>
</dbReference>
<evidence type="ECO:0000256" key="1">
    <source>
        <dbReference type="SAM" id="Phobius"/>
    </source>
</evidence>
<keyword evidence="4" id="KW-1185">Reference proteome</keyword>
<sequence>MQTALKAATYLAIAVVVLALVLVQTLVRASASEDASRYPEVADYAAAYGLAAVVAIAGVQVALLALGRLVSLATSGRVVGRPGLAWLAVITWSLAASTAITAVVVVHQMSLPAGRAAGPIVIWLMIVAAAGCMATLVTLVVRQVLLRAIAADRELAEVI</sequence>
<keyword evidence="1" id="KW-0472">Membrane</keyword>
<accession>A0AA96JAU9</accession>
<keyword evidence="1" id="KW-1133">Transmembrane helix</keyword>
<evidence type="ECO:0000313" key="4">
    <source>
        <dbReference type="Proteomes" id="UP001304125"/>
    </source>
</evidence>
<name>A0AA96F6Q1_9MICO</name>
<evidence type="ECO:0000313" key="3">
    <source>
        <dbReference type="EMBL" id="WNM27735.1"/>
    </source>
</evidence>
<feature type="transmembrane region" description="Helical" evidence="1">
    <location>
        <begin position="120"/>
        <end position="141"/>
    </location>
</feature>
<dbReference type="KEGG" id="dcp:RN607_01655"/>
<proteinExistence type="predicted"/>
<reference evidence="2 4" key="1">
    <citation type="submission" date="2023-09" db="EMBL/GenBank/DDBJ databases">
        <title>Demequina sp. a novel bacteria isolated from Capsicum annuum.</title>
        <authorList>
            <person name="Humaira Z."/>
            <person name="Lee J."/>
            <person name="Cho D."/>
        </authorList>
    </citation>
    <scope>NUCLEOTIDE SEQUENCE [LARGE SCALE GENOMIC DNA]</scope>
    <source>
        <strain evidence="2 4">OYTSA14</strain>
        <strain evidence="3">PMTSA13</strain>
    </source>
</reference>
<dbReference type="Pfam" id="PF11188">
    <property type="entry name" value="DUF2975"/>
    <property type="match status" value="1"/>
</dbReference>
<feature type="transmembrane region" description="Helical" evidence="1">
    <location>
        <begin position="83"/>
        <end position="108"/>
    </location>
</feature>
<feature type="transmembrane region" description="Helical" evidence="1">
    <location>
        <begin position="45"/>
        <end position="71"/>
    </location>
</feature>